<evidence type="ECO:0008006" key="3">
    <source>
        <dbReference type="Google" id="ProtNLM"/>
    </source>
</evidence>
<evidence type="ECO:0000313" key="1">
    <source>
        <dbReference type="EMBL" id="MEE6261612.1"/>
    </source>
</evidence>
<protein>
    <recommendedName>
        <fullName evidence="3">FeoB-associated Cys-rich membrane protein</fullName>
    </recommendedName>
</protein>
<dbReference type="Proteomes" id="UP001332243">
    <property type="component" value="Unassembled WGS sequence"/>
</dbReference>
<dbReference type="RefSeq" id="WP_331216692.1">
    <property type="nucleotide sequence ID" value="NZ_JAZGQK010000021.1"/>
</dbReference>
<proteinExistence type="predicted"/>
<gene>
    <name evidence="1" type="ORF">V1633_24305</name>
</gene>
<organism evidence="1 2">
    <name type="scientific">Plantactinospora sonchi</name>
    <dbReference type="NCBI Taxonomy" id="1544735"/>
    <lineage>
        <taxon>Bacteria</taxon>
        <taxon>Bacillati</taxon>
        <taxon>Actinomycetota</taxon>
        <taxon>Actinomycetes</taxon>
        <taxon>Micromonosporales</taxon>
        <taxon>Micromonosporaceae</taxon>
        <taxon>Plantactinospora</taxon>
    </lineage>
</organism>
<sequence length="59" mass="6559">MRLVMTLVAVGVLGFAAGLFLFRVKSRWCPQCGARLGCPDCRGRVPHPYLRNSRPGGWQ</sequence>
<accession>A0ABU7RYL1</accession>
<reference evidence="1 2" key="1">
    <citation type="submission" date="2024-01" db="EMBL/GenBank/DDBJ databases">
        <title>Genome insights into Plantactinospora sonchi sp. nov.</title>
        <authorList>
            <person name="Wang L."/>
        </authorList>
    </citation>
    <scope>NUCLEOTIDE SEQUENCE [LARGE SCALE GENOMIC DNA]</scope>
    <source>
        <strain evidence="1 2">NEAU-QY2</strain>
    </source>
</reference>
<dbReference type="EMBL" id="JAZGQK010000021">
    <property type="protein sequence ID" value="MEE6261612.1"/>
    <property type="molecule type" value="Genomic_DNA"/>
</dbReference>
<keyword evidence="2" id="KW-1185">Reference proteome</keyword>
<evidence type="ECO:0000313" key="2">
    <source>
        <dbReference type="Proteomes" id="UP001332243"/>
    </source>
</evidence>
<comment type="caution">
    <text evidence="1">The sequence shown here is derived from an EMBL/GenBank/DDBJ whole genome shotgun (WGS) entry which is preliminary data.</text>
</comment>
<name>A0ABU7RYL1_9ACTN</name>